<organism evidence="1 2">
    <name type="scientific">Nocardioides jejuensis</name>
    <dbReference type="NCBI Taxonomy" id="2502782"/>
    <lineage>
        <taxon>Bacteria</taxon>
        <taxon>Bacillati</taxon>
        <taxon>Actinomycetota</taxon>
        <taxon>Actinomycetes</taxon>
        <taxon>Propionibacteriales</taxon>
        <taxon>Nocardioidaceae</taxon>
        <taxon>Nocardioides</taxon>
    </lineage>
</organism>
<evidence type="ECO:0000313" key="2">
    <source>
        <dbReference type="Proteomes" id="UP000295453"/>
    </source>
</evidence>
<gene>
    <name evidence="1" type="ORF">EPD65_06485</name>
</gene>
<comment type="caution">
    <text evidence="1">The sequence shown here is derived from an EMBL/GenBank/DDBJ whole genome shotgun (WGS) entry which is preliminary data.</text>
</comment>
<dbReference type="AlphaFoldDB" id="A0A4R1CGT9"/>
<name>A0A4R1CGT9_9ACTN</name>
<keyword evidence="2" id="KW-1185">Reference proteome</keyword>
<accession>A0A4R1CGT9</accession>
<sequence length="201" mass="22337">MSRLEALIGWNGAPPRMQPAHAALRVASRAADVDDMVSRLADAVNWRVASVARMLEALEDLPSLARRSLIREVLLDLKAGACSVLEREYLRIEQAHGLPIGRRQAPRRTPGGKEFRDVEYEEYGLVVELNGRAFHSGKQAWDKDLERELDDLLDAKVQARLGWRQVFGTPCRTAGKIATLLTQRGWADQPSRCGPDCVLGA</sequence>
<dbReference type="OrthoDB" id="5146042at2"/>
<dbReference type="Proteomes" id="UP000295453">
    <property type="component" value="Unassembled WGS sequence"/>
</dbReference>
<evidence type="ECO:0008006" key="3">
    <source>
        <dbReference type="Google" id="ProtNLM"/>
    </source>
</evidence>
<evidence type="ECO:0000313" key="1">
    <source>
        <dbReference type="EMBL" id="TCJ29937.1"/>
    </source>
</evidence>
<dbReference type="RefSeq" id="WP_131582352.1">
    <property type="nucleotide sequence ID" value="NZ_SJZJ01000007.1"/>
</dbReference>
<dbReference type="EMBL" id="SJZJ01000007">
    <property type="protein sequence ID" value="TCJ29937.1"/>
    <property type="molecule type" value="Genomic_DNA"/>
</dbReference>
<reference evidence="1 2" key="1">
    <citation type="submission" date="2019-03" db="EMBL/GenBank/DDBJ databases">
        <authorList>
            <person name="Kim M.K.M."/>
        </authorList>
    </citation>
    <scope>NUCLEOTIDE SEQUENCE [LARGE SCALE GENOMIC DNA]</scope>
    <source>
        <strain evidence="1 2">18JY15-6</strain>
    </source>
</reference>
<protein>
    <recommendedName>
        <fullName evidence="3">DUF559 domain-containing protein</fullName>
    </recommendedName>
</protein>
<proteinExistence type="predicted"/>